<reference evidence="3" key="1">
    <citation type="submission" date="2020-10" db="EMBL/GenBank/DDBJ databases">
        <authorList>
            <person name="Gilroy R."/>
        </authorList>
    </citation>
    <scope>NUCLEOTIDE SEQUENCE</scope>
    <source>
        <strain evidence="3">7293</strain>
    </source>
</reference>
<dbReference type="SUPFAM" id="SSF69765">
    <property type="entry name" value="IpsF-like"/>
    <property type="match status" value="1"/>
</dbReference>
<feature type="domain" description="2-C-methyl-D-erythritol 2,4-cyclodiphosphate synthase" evidence="2">
    <location>
        <begin position="4"/>
        <end position="78"/>
    </location>
</feature>
<dbReference type="Proteomes" id="UP000823615">
    <property type="component" value="Unassembled WGS sequence"/>
</dbReference>
<evidence type="ECO:0000259" key="2">
    <source>
        <dbReference type="Pfam" id="PF02542"/>
    </source>
</evidence>
<evidence type="ECO:0000256" key="1">
    <source>
        <dbReference type="ARBA" id="ARBA00023229"/>
    </source>
</evidence>
<dbReference type="PANTHER" id="PTHR43181:SF1">
    <property type="entry name" value="2-C-METHYL-D-ERYTHRITOL 2,4-CYCLODIPHOSPHATE SYNTHASE, CHLOROPLASTIC"/>
    <property type="match status" value="1"/>
</dbReference>
<organism evidence="3 4">
    <name type="scientific">Candidatus Ornithospirochaeta stercoripullorum</name>
    <dbReference type="NCBI Taxonomy" id="2840899"/>
    <lineage>
        <taxon>Bacteria</taxon>
        <taxon>Pseudomonadati</taxon>
        <taxon>Spirochaetota</taxon>
        <taxon>Spirochaetia</taxon>
        <taxon>Spirochaetales</taxon>
        <taxon>Spirochaetaceae</taxon>
        <taxon>Spirochaetaceae incertae sedis</taxon>
        <taxon>Candidatus Ornithospirochaeta</taxon>
    </lineage>
</organism>
<gene>
    <name evidence="3" type="ORF">IAA97_01470</name>
</gene>
<proteinExistence type="predicted"/>
<dbReference type="Gene3D" id="3.30.1330.50">
    <property type="entry name" value="2-C-methyl-D-erythritol 2,4-cyclodiphosphate synthase"/>
    <property type="match status" value="1"/>
</dbReference>
<dbReference type="EMBL" id="JADIMT010000025">
    <property type="protein sequence ID" value="MBO8435634.1"/>
    <property type="molecule type" value="Genomic_DNA"/>
</dbReference>
<dbReference type="GO" id="GO:0008685">
    <property type="term" value="F:2-C-methyl-D-erythritol 2,4-cyclodiphosphate synthase activity"/>
    <property type="evidence" value="ECO:0007669"/>
    <property type="project" value="InterPro"/>
</dbReference>
<keyword evidence="1" id="KW-0414">Isoprene biosynthesis</keyword>
<dbReference type="GO" id="GO:0016114">
    <property type="term" value="P:terpenoid biosynthetic process"/>
    <property type="evidence" value="ECO:0007669"/>
    <property type="project" value="InterPro"/>
</dbReference>
<dbReference type="InterPro" id="IPR036571">
    <property type="entry name" value="MECDP_synthase_sf"/>
</dbReference>
<dbReference type="PANTHER" id="PTHR43181">
    <property type="entry name" value="2-C-METHYL-D-ERYTHRITOL 2,4-CYCLODIPHOSPHATE SYNTHASE, CHLOROPLASTIC"/>
    <property type="match status" value="1"/>
</dbReference>
<comment type="caution">
    <text evidence="3">The sequence shown here is derived from an EMBL/GenBank/DDBJ whole genome shotgun (WGS) entry which is preliminary data.</text>
</comment>
<dbReference type="InterPro" id="IPR003526">
    <property type="entry name" value="MECDP_synthase"/>
</dbReference>
<accession>A0A9D9H4J5</accession>
<evidence type="ECO:0000313" key="3">
    <source>
        <dbReference type="EMBL" id="MBO8435634.1"/>
    </source>
</evidence>
<evidence type="ECO:0000313" key="4">
    <source>
        <dbReference type="Proteomes" id="UP000823615"/>
    </source>
</evidence>
<name>A0A9D9H4J5_9SPIO</name>
<reference evidence="3" key="2">
    <citation type="journal article" date="2021" name="PeerJ">
        <title>Extensive microbial diversity within the chicken gut microbiome revealed by metagenomics and culture.</title>
        <authorList>
            <person name="Gilroy R."/>
            <person name="Ravi A."/>
            <person name="Getino M."/>
            <person name="Pursley I."/>
            <person name="Horton D.L."/>
            <person name="Alikhan N.F."/>
            <person name="Baker D."/>
            <person name="Gharbi K."/>
            <person name="Hall N."/>
            <person name="Watson M."/>
            <person name="Adriaenssens E.M."/>
            <person name="Foster-Nyarko E."/>
            <person name="Jarju S."/>
            <person name="Secka A."/>
            <person name="Antonio M."/>
            <person name="Oren A."/>
            <person name="Chaudhuri R.R."/>
            <person name="La Ragione R."/>
            <person name="Hildebrand F."/>
            <person name="Pallen M.J."/>
        </authorList>
    </citation>
    <scope>NUCLEOTIDE SEQUENCE</scope>
    <source>
        <strain evidence="3">7293</strain>
    </source>
</reference>
<sequence>LQLLKQAVEYTGARIINIDSSITLEEPKLRPHITAMRERIAEVLSIDIDRVSIKAKTNEGLDETGKGNAVSAIAVVLVEN</sequence>
<dbReference type="Pfam" id="PF02542">
    <property type="entry name" value="YgbB"/>
    <property type="match status" value="1"/>
</dbReference>
<feature type="non-terminal residue" evidence="3">
    <location>
        <position position="1"/>
    </location>
</feature>
<dbReference type="AlphaFoldDB" id="A0A9D9H4J5"/>
<protein>
    <submittedName>
        <fullName evidence="3">2-C-methyl-D-erythritol 2,4-cyclodiphosphate synthase</fullName>
    </submittedName>
</protein>